<dbReference type="GO" id="GO:0005886">
    <property type="term" value="C:plasma membrane"/>
    <property type="evidence" value="ECO:0007669"/>
    <property type="project" value="TreeGrafter"/>
</dbReference>
<dbReference type="HOGENOM" id="CLU_081053_0_0_1"/>
<keyword evidence="4 5" id="KW-0472">Membrane</keyword>
<dbReference type="eggNOG" id="ENOG502SQNR">
    <property type="taxonomic scope" value="Eukaryota"/>
</dbReference>
<dbReference type="Proteomes" id="UP000016935">
    <property type="component" value="Unassembled WGS sequence"/>
</dbReference>
<proteinExistence type="inferred from homology"/>
<evidence type="ECO:0000313" key="6">
    <source>
        <dbReference type="EMBL" id="EOA90685.1"/>
    </source>
</evidence>
<dbReference type="GeneID" id="19404968"/>
<comment type="subcellular location">
    <subcellularLocation>
        <location evidence="1 5">Membrane</location>
        <topology evidence="1 5">Multi-pass membrane protein</topology>
    </subcellularLocation>
</comment>
<evidence type="ECO:0000256" key="2">
    <source>
        <dbReference type="ARBA" id="ARBA00022692"/>
    </source>
</evidence>
<keyword evidence="5" id="KW-0186">Copper</keyword>
<protein>
    <recommendedName>
        <fullName evidence="5">Copper transport protein</fullName>
    </recommendedName>
</protein>
<dbReference type="InterPro" id="IPR007274">
    <property type="entry name" value="Cop_transporter"/>
</dbReference>
<reference evidence="6 7" key="2">
    <citation type="journal article" date="2013" name="PLoS Genet.">
        <title>Comparative genome structure, secondary metabolite, and effector coding capacity across Cochliobolus pathogens.</title>
        <authorList>
            <person name="Condon B.J."/>
            <person name="Leng Y."/>
            <person name="Wu D."/>
            <person name="Bushley K.E."/>
            <person name="Ohm R.A."/>
            <person name="Otillar R."/>
            <person name="Martin J."/>
            <person name="Schackwitz W."/>
            <person name="Grimwood J."/>
            <person name="MohdZainudin N."/>
            <person name="Xue C."/>
            <person name="Wang R."/>
            <person name="Manning V.A."/>
            <person name="Dhillon B."/>
            <person name="Tu Z.J."/>
            <person name="Steffenson B.J."/>
            <person name="Salamov A."/>
            <person name="Sun H."/>
            <person name="Lowry S."/>
            <person name="LaButti K."/>
            <person name="Han J."/>
            <person name="Copeland A."/>
            <person name="Lindquist E."/>
            <person name="Barry K."/>
            <person name="Schmutz J."/>
            <person name="Baker S.E."/>
            <person name="Ciuffetti L.M."/>
            <person name="Grigoriev I.V."/>
            <person name="Zhong S."/>
            <person name="Turgeon B.G."/>
        </authorList>
    </citation>
    <scope>NUCLEOTIDE SEQUENCE [LARGE SCALE GENOMIC DNA]</scope>
    <source>
        <strain evidence="7">28A</strain>
    </source>
</reference>
<reference evidence="6 7" key="1">
    <citation type="journal article" date="2012" name="PLoS Pathog.">
        <title>Diverse lifestyles and strategies of plant pathogenesis encoded in the genomes of eighteen Dothideomycetes fungi.</title>
        <authorList>
            <person name="Ohm R.A."/>
            <person name="Feau N."/>
            <person name="Henrissat B."/>
            <person name="Schoch C.L."/>
            <person name="Horwitz B.A."/>
            <person name="Barry K.W."/>
            <person name="Condon B.J."/>
            <person name="Copeland A.C."/>
            <person name="Dhillon B."/>
            <person name="Glaser F."/>
            <person name="Hesse C.N."/>
            <person name="Kosti I."/>
            <person name="LaButti K."/>
            <person name="Lindquist E.A."/>
            <person name="Lucas S."/>
            <person name="Salamov A.A."/>
            <person name="Bradshaw R.E."/>
            <person name="Ciuffetti L."/>
            <person name="Hamelin R.C."/>
            <person name="Kema G.H.J."/>
            <person name="Lawrence C."/>
            <person name="Scott J.A."/>
            <person name="Spatafora J.W."/>
            <person name="Turgeon B.G."/>
            <person name="de Wit P.J.G.M."/>
            <person name="Zhong S."/>
            <person name="Goodwin S.B."/>
            <person name="Grigoriev I.V."/>
        </authorList>
    </citation>
    <scope>NUCLEOTIDE SEQUENCE [LARGE SCALE GENOMIC DNA]</scope>
    <source>
        <strain evidence="7">28A</strain>
    </source>
</reference>
<dbReference type="AlphaFoldDB" id="R0J165"/>
<keyword evidence="5" id="KW-0813">Transport</keyword>
<feature type="transmembrane region" description="Helical" evidence="5">
    <location>
        <begin position="192"/>
        <end position="218"/>
    </location>
</feature>
<gene>
    <name evidence="6" type="ORF">SETTUDRAFT_45034</name>
</gene>
<keyword evidence="5" id="KW-0187">Copper transport</keyword>
<sequence>MDMDMAMPSATSADTWMHHMPSMGPQASMPAMDMSGMASTFTTSTRVTLWFTKWTTTTTAAYVLTVFFLFFLGIFNRFLGALKSQLERQWQMQREVESHLQAKAKAYTSTNEGIRGHARQWSHPFRQAPARYKEPDTEEMEPLSPVQLQYLEASEKSTEQGASATHRLWMARAPWSIKRDGISAGLEFTRALVGYVLMLAVMTYNIGFLFAVTGSVLLGEMIFGRYTRGSAGLAEDGCHA</sequence>
<dbReference type="EMBL" id="KB908482">
    <property type="protein sequence ID" value="EOA90685.1"/>
    <property type="molecule type" value="Genomic_DNA"/>
</dbReference>
<dbReference type="Pfam" id="PF04145">
    <property type="entry name" value="Ctr"/>
    <property type="match status" value="1"/>
</dbReference>
<evidence type="ECO:0000256" key="4">
    <source>
        <dbReference type="ARBA" id="ARBA00023136"/>
    </source>
</evidence>
<dbReference type="PANTHER" id="PTHR12483:SF27">
    <property type="entry name" value="COPPER TRANSPORT PROTEIN CTR1"/>
    <property type="match status" value="1"/>
</dbReference>
<keyword evidence="7" id="KW-1185">Reference proteome</keyword>
<name>R0J165_EXST2</name>
<accession>R0J165</accession>
<evidence type="ECO:0000256" key="1">
    <source>
        <dbReference type="ARBA" id="ARBA00004141"/>
    </source>
</evidence>
<comment type="similarity">
    <text evidence="5">Belongs to the copper transporter (Ctr) (TC 1.A.56) family. SLC31A subfamily.</text>
</comment>
<dbReference type="PANTHER" id="PTHR12483">
    <property type="entry name" value="SOLUTE CARRIER FAMILY 31 COPPER TRANSPORTERS"/>
    <property type="match status" value="1"/>
</dbReference>
<keyword evidence="5" id="KW-0406">Ion transport</keyword>
<dbReference type="STRING" id="671987.R0J165"/>
<feature type="transmembrane region" description="Helical" evidence="5">
    <location>
        <begin position="59"/>
        <end position="79"/>
    </location>
</feature>
<evidence type="ECO:0000256" key="5">
    <source>
        <dbReference type="RuleBase" id="RU367022"/>
    </source>
</evidence>
<dbReference type="OrthoDB" id="73901at2759"/>
<evidence type="ECO:0000313" key="7">
    <source>
        <dbReference type="Proteomes" id="UP000016935"/>
    </source>
</evidence>
<keyword evidence="2 5" id="KW-0812">Transmembrane</keyword>
<keyword evidence="3 5" id="KW-1133">Transmembrane helix</keyword>
<dbReference type="GO" id="GO:0005375">
    <property type="term" value="F:copper ion transmembrane transporter activity"/>
    <property type="evidence" value="ECO:0007669"/>
    <property type="project" value="UniProtKB-UniRule"/>
</dbReference>
<evidence type="ECO:0000256" key="3">
    <source>
        <dbReference type="ARBA" id="ARBA00022989"/>
    </source>
</evidence>
<organism evidence="6 7">
    <name type="scientific">Exserohilum turcicum (strain 28A)</name>
    <name type="common">Northern leaf blight fungus</name>
    <name type="synonym">Setosphaeria turcica</name>
    <dbReference type="NCBI Taxonomy" id="671987"/>
    <lineage>
        <taxon>Eukaryota</taxon>
        <taxon>Fungi</taxon>
        <taxon>Dikarya</taxon>
        <taxon>Ascomycota</taxon>
        <taxon>Pezizomycotina</taxon>
        <taxon>Dothideomycetes</taxon>
        <taxon>Pleosporomycetidae</taxon>
        <taxon>Pleosporales</taxon>
        <taxon>Pleosporineae</taxon>
        <taxon>Pleosporaceae</taxon>
        <taxon>Exserohilum</taxon>
    </lineage>
</organism>
<dbReference type="RefSeq" id="XP_008021335.1">
    <property type="nucleotide sequence ID" value="XM_008023144.1"/>
</dbReference>